<evidence type="ECO:0000313" key="2">
    <source>
        <dbReference type="Proteomes" id="UP001165082"/>
    </source>
</evidence>
<protein>
    <submittedName>
        <fullName evidence="1">Uncharacterized protein</fullName>
    </submittedName>
</protein>
<evidence type="ECO:0000313" key="1">
    <source>
        <dbReference type="EMBL" id="GMH64514.1"/>
    </source>
</evidence>
<dbReference type="Proteomes" id="UP001165082">
    <property type="component" value="Unassembled WGS sequence"/>
</dbReference>
<name>A0A9W7A260_9STRA</name>
<accession>A0A9W7A260</accession>
<proteinExistence type="predicted"/>
<reference evidence="1" key="1">
    <citation type="submission" date="2022-07" db="EMBL/GenBank/DDBJ databases">
        <title>Genome analysis of Parmales, a sister group of diatoms, reveals the evolutionary specialization of diatoms from phago-mixotrophs to photoautotrophs.</title>
        <authorList>
            <person name="Ban H."/>
            <person name="Sato S."/>
            <person name="Yoshikawa S."/>
            <person name="Kazumasa Y."/>
            <person name="Nakamura Y."/>
            <person name="Ichinomiya M."/>
            <person name="Saitoh K."/>
            <person name="Sato N."/>
            <person name="Blanc-Mathieu R."/>
            <person name="Endo H."/>
            <person name="Kuwata A."/>
            <person name="Ogata H."/>
        </authorList>
    </citation>
    <scope>NUCLEOTIDE SEQUENCE</scope>
</reference>
<dbReference type="AlphaFoldDB" id="A0A9W7A260"/>
<dbReference type="EMBL" id="BRXZ01001179">
    <property type="protein sequence ID" value="GMH64514.1"/>
    <property type="molecule type" value="Genomic_DNA"/>
</dbReference>
<comment type="caution">
    <text evidence="1">The sequence shown here is derived from an EMBL/GenBank/DDBJ whole genome shotgun (WGS) entry which is preliminary data.</text>
</comment>
<sequence length="194" mass="21858">MGRTKVYNQDGFQSAAWKEFSEWLPNEIKSLASELYTSKFIEIEIDHIKEKQVRFEVKKSLQLGNIEGINHTTGQGAGIDFTTEFMGYDNLRQNTWENSNMVTKETNQEKGKRFTAYIAGDPNAINCQDKADVIAAMENMQIRCRNDPLLRTLGESIKVNVHTKKGGEIRTYNAIEVAEMVDLATAAALGVNMD</sequence>
<organism evidence="1 2">
    <name type="scientific">Triparma retinervis</name>
    <dbReference type="NCBI Taxonomy" id="2557542"/>
    <lineage>
        <taxon>Eukaryota</taxon>
        <taxon>Sar</taxon>
        <taxon>Stramenopiles</taxon>
        <taxon>Ochrophyta</taxon>
        <taxon>Bolidophyceae</taxon>
        <taxon>Parmales</taxon>
        <taxon>Triparmaceae</taxon>
        <taxon>Triparma</taxon>
    </lineage>
</organism>
<keyword evidence="2" id="KW-1185">Reference proteome</keyword>
<gene>
    <name evidence="1" type="ORF">TrRE_jg693</name>
</gene>